<gene>
    <name evidence="2" type="ORF">KARMA_1659</name>
</gene>
<dbReference type="InterPro" id="IPR020308">
    <property type="entry name" value="Uncharacterised_Ynq1"/>
</dbReference>
<dbReference type="EMBL" id="FMJB01000046">
    <property type="protein sequence ID" value="SCM67460.1"/>
    <property type="molecule type" value="Genomic_DNA"/>
</dbReference>
<evidence type="ECO:0000256" key="1">
    <source>
        <dbReference type="SAM" id="Phobius"/>
    </source>
</evidence>
<feature type="transmembrane region" description="Helical" evidence="1">
    <location>
        <begin position="45"/>
        <end position="66"/>
    </location>
</feature>
<dbReference type="Pfam" id="PF17272">
    <property type="entry name" value="DUF5337"/>
    <property type="match status" value="1"/>
</dbReference>
<keyword evidence="1" id="KW-0472">Membrane</keyword>
<dbReference type="RefSeq" id="WP_072706090.1">
    <property type="nucleotide sequence ID" value="NZ_FMJB01000046.1"/>
</dbReference>
<proteinExistence type="predicted"/>
<feature type="transmembrane region" description="Helical" evidence="1">
    <location>
        <begin position="15"/>
        <end position="33"/>
    </location>
</feature>
<dbReference type="Proteomes" id="UP000184085">
    <property type="component" value="Unassembled WGS sequence"/>
</dbReference>
<name>A0A1M4MXZ9_9RHOB</name>
<reference evidence="3" key="1">
    <citation type="submission" date="2016-09" db="EMBL/GenBank/DDBJ databases">
        <authorList>
            <person name="Wibberg D."/>
        </authorList>
    </citation>
    <scope>NUCLEOTIDE SEQUENCE [LARGE SCALE GENOMIC DNA]</scope>
</reference>
<keyword evidence="1" id="KW-0812">Transmembrane</keyword>
<sequence length="75" mass="8639">MSSHQDQHTARQGRTLALVVAGTMLVWMAAQWLGPRLGLPVRYVFLFDFAALAAFVWAIVVAFRIWRTNRHDNER</sequence>
<evidence type="ECO:0000313" key="2">
    <source>
        <dbReference type="EMBL" id="SCM67460.1"/>
    </source>
</evidence>
<keyword evidence="3" id="KW-1185">Reference proteome</keyword>
<evidence type="ECO:0000313" key="3">
    <source>
        <dbReference type="Proteomes" id="UP000184085"/>
    </source>
</evidence>
<accession>A0A1M4MXZ9</accession>
<dbReference type="AlphaFoldDB" id="A0A1M4MXZ9"/>
<keyword evidence="1" id="KW-1133">Transmembrane helix</keyword>
<organism evidence="2 3">
    <name type="scientific">Donghicola eburneus</name>
    <dbReference type="NCBI Taxonomy" id="393278"/>
    <lineage>
        <taxon>Bacteria</taxon>
        <taxon>Pseudomonadati</taxon>
        <taxon>Pseudomonadota</taxon>
        <taxon>Alphaproteobacteria</taxon>
        <taxon>Rhodobacterales</taxon>
        <taxon>Roseobacteraceae</taxon>
        <taxon>Donghicola</taxon>
    </lineage>
</organism>
<protein>
    <submittedName>
        <fullName evidence="2">Putative membrane protein</fullName>
    </submittedName>
</protein>